<evidence type="ECO:0000256" key="1">
    <source>
        <dbReference type="ARBA" id="ARBA00022729"/>
    </source>
</evidence>
<keyword evidence="2" id="KW-1134">Transmembrane beta strand</keyword>
<keyword evidence="2" id="KW-0472">Membrane</keyword>
<name>A0ABX1WQE8_9BACT</name>
<protein>
    <recommendedName>
        <fullName evidence="4">TonB-dependent receptor plug domain-containing protein</fullName>
    </recommendedName>
</protein>
<feature type="chain" id="PRO_5046089831" description="TonB-dependent receptor plug domain-containing protein" evidence="3">
    <location>
        <begin position="23"/>
        <end position="226"/>
    </location>
</feature>
<dbReference type="InterPro" id="IPR039426">
    <property type="entry name" value="TonB-dep_rcpt-like"/>
</dbReference>
<evidence type="ECO:0000313" key="6">
    <source>
        <dbReference type="Proteomes" id="UP000732105"/>
    </source>
</evidence>
<dbReference type="PROSITE" id="PS52016">
    <property type="entry name" value="TONB_DEPENDENT_REC_3"/>
    <property type="match status" value="1"/>
</dbReference>
<dbReference type="EMBL" id="RZNH01000001">
    <property type="protein sequence ID" value="NOU58207.1"/>
    <property type="molecule type" value="Genomic_DNA"/>
</dbReference>
<comment type="caution">
    <text evidence="5">The sequence shown here is derived from an EMBL/GenBank/DDBJ whole genome shotgun (WGS) entry which is preliminary data.</text>
</comment>
<evidence type="ECO:0000259" key="4">
    <source>
        <dbReference type="Pfam" id="PF07715"/>
    </source>
</evidence>
<keyword evidence="1 3" id="KW-0732">Signal</keyword>
<dbReference type="InterPro" id="IPR008969">
    <property type="entry name" value="CarboxyPept-like_regulatory"/>
</dbReference>
<dbReference type="Proteomes" id="UP000732105">
    <property type="component" value="Unassembled WGS sequence"/>
</dbReference>
<reference evidence="5 6" key="1">
    <citation type="submission" date="2018-12" db="EMBL/GenBank/DDBJ databases">
        <title>Marinifilum JC070 sp. nov., a marine bacterium isolated from Yongle Blue Hole in the South China Sea.</title>
        <authorList>
            <person name="Fu T."/>
        </authorList>
    </citation>
    <scope>NUCLEOTIDE SEQUENCE [LARGE SCALE GENOMIC DNA]</scope>
    <source>
        <strain evidence="5 6">JC070</strain>
    </source>
</reference>
<proteinExistence type="inferred from homology"/>
<accession>A0ABX1WQE8</accession>
<evidence type="ECO:0000256" key="3">
    <source>
        <dbReference type="SAM" id="SignalP"/>
    </source>
</evidence>
<keyword evidence="2" id="KW-0998">Cell outer membrane</keyword>
<dbReference type="RefSeq" id="WP_171593478.1">
    <property type="nucleotide sequence ID" value="NZ_RZNH01000001.1"/>
</dbReference>
<dbReference type="Gene3D" id="2.170.130.10">
    <property type="entry name" value="TonB-dependent receptor, plug domain"/>
    <property type="match status" value="1"/>
</dbReference>
<dbReference type="SUPFAM" id="SSF49464">
    <property type="entry name" value="Carboxypeptidase regulatory domain-like"/>
    <property type="match status" value="1"/>
</dbReference>
<evidence type="ECO:0000313" key="5">
    <source>
        <dbReference type="EMBL" id="NOU58207.1"/>
    </source>
</evidence>
<dbReference type="InterPro" id="IPR012910">
    <property type="entry name" value="Plug_dom"/>
</dbReference>
<keyword evidence="6" id="KW-1185">Reference proteome</keyword>
<dbReference type="PROSITE" id="PS50817">
    <property type="entry name" value="INTEIN_N_TER"/>
    <property type="match status" value="1"/>
</dbReference>
<dbReference type="PANTHER" id="PTHR30069:SF29">
    <property type="entry name" value="HEMOGLOBIN AND HEMOGLOBIN-HAPTOGLOBIN-BINDING PROTEIN 1-RELATED"/>
    <property type="match status" value="1"/>
</dbReference>
<dbReference type="SUPFAM" id="SSF56935">
    <property type="entry name" value="Porins"/>
    <property type="match status" value="1"/>
</dbReference>
<dbReference type="InterPro" id="IPR037066">
    <property type="entry name" value="Plug_dom_sf"/>
</dbReference>
<organism evidence="5 6">
    <name type="scientific">Marinifilum caeruleilacunae</name>
    <dbReference type="NCBI Taxonomy" id="2499076"/>
    <lineage>
        <taxon>Bacteria</taxon>
        <taxon>Pseudomonadati</taxon>
        <taxon>Bacteroidota</taxon>
        <taxon>Bacteroidia</taxon>
        <taxon>Marinilabiliales</taxon>
        <taxon>Marinifilaceae</taxon>
    </lineage>
</organism>
<comment type="similarity">
    <text evidence="2">Belongs to the TonB-dependent receptor family.</text>
</comment>
<feature type="signal peptide" evidence="3">
    <location>
        <begin position="1"/>
        <end position="22"/>
    </location>
</feature>
<keyword evidence="2" id="KW-0813">Transport</keyword>
<evidence type="ECO:0000256" key="2">
    <source>
        <dbReference type="PROSITE-ProRule" id="PRU01360"/>
    </source>
</evidence>
<dbReference type="Pfam" id="PF07715">
    <property type="entry name" value="Plug"/>
    <property type="match status" value="1"/>
</dbReference>
<comment type="subcellular location">
    <subcellularLocation>
        <location evidence="2">Cell outer membrane</location>
        <topology evidence="2">Multi-pass membrane protein</topology>
    </subcellularLocation>
</comment>
<sequence length="226" mass="24597">MKLKKLILSLVFILITGLFANAQNVQLSGRVLVFDSIPVNQANIHVLSSKLDVKTDYQGVFNIVCESKDKIIITADGFSKKALKVKKGKKIDEMINLKIAKIPNAQEIAIDKGHILQVDAFKSLAKKNSRAKDYSKYTTVMEILRNEFPSLQIVNGEIIIRGPSSFVGSSAAQIEIDGVMTTYSALDNLSPNNVASIQVIKGSDAAIYGLRGGNGVISIKTKRSSE</sequence>
<feature type="domain" description="TonB-dependent receptor plug" evidence="4">
    <location>
        <begin position="136"/>
        <end position="216"/>
    </location>
</feature>
<gene>
    <name evidence="5" type="ORF">ELS83_00160</name>
</gene>
<dbReference type="InterPro" id="IPR006141">
    <property type="entry name" value="Intein_N"/>
</dbReference>
<dbReference type="PANTHER" id="PTHR30069">
    <property type="entry name" value="TONB-DEPENDENT OUTER MEMBRANE RECEPTOR"/>
    <property type="match status" value="1"/>
</dbReference>
<keyword evidence="2" id="KW-0812">Transmembrane</keyword>